<keyword evidence="5" id="KW-0539">Nucleus</keyword>
<dbReference type="PANTHER" id="PTHR11089:SF30">
    <property type="entry name" value="GUANINE NUCLEOTIDE-BINDING PROTEIN-LIKE 3 HOMOLOG"/>
    <property type="match status" value="1"/>
</dbReference>
<keyword evidence="9" id="KW-1185">Reference proteome</keyword>
<reference evidence="10" key="1">
    <citation type="submission" date="2025-08" db="UniProtKB">
        <authorList>
            <consortium name="RefSeq"/>
        </authorList>
    </citation>
    <scope>IDENTIFICATION</scope>
    <source>
        <tissue evidence="10">Entire body</tissue>
    </source>
</reference>
<dbReference type="FunFam" id="1.10.1580.10:FF:000002">
    <property type="entry name" value="Guanine nucleotide-binding protein-like 3 (nucleolar)-like"/>
    <property type="match status" value="1"/>
</dbReference>
<sequence length="580" mass="66077">MAKFKLKKQSKRQPARLRYKIEKKVREHNRKLRKEAKKKGPGKQKLIQVPNICPFKEDILKEVEAMKKRKEEEKQKLREAAKLEKAKQKEEQKSKPLATGNLENLVSKVEMRNKIHEKLSVGSDNTEKDYSQPKENSLKAYYKEFKKVIEAADVILEIVDARDPLGTRCLQVEEAVKEANKRLVVILNKADLVPREILDKWLKYLRKTTPVVAFKCSTQNQTRKLGQKKFYYTKTSNKVLQGSSSVGAELLMSLLANYCRNKGIKTSITVGVVGLPNVGKSSLINSLKRSRACNVGASPGITKAMQEVQLDSKIKLLDSPGIVFASGSDASSCLRNAVKVSSISDPTVPANAILQRISKEQLMELYDLNEFDTPEEFYSLKAARMGRYRKRGIPDSIAAARSLLEDWNRGKIRYYTVPPEDESSVHISSEIVSEIAKEFDLDNFEKMEMDVLDNLEKQGDSKDVSFEIEALESVEQKIDSEMEIDQPILGDVKVEISKKNKEKEKSKKEPNSDKKVDSEMSLEGNKALNKVRKLQFKKQKKQEKRKQKVELQLSAGLENFALSDKKNDKYDFKTDYMEQA</sequence>
<keyword evidence="2" id="KW-0547">Nucleotide-binding</keyword>
<dbReference type="Pfam" id="PF08701">
    <property type="entry name" value="GN3L_Grn1"/>
    <property type="match status" value="1"/>
</dbReference>
<dbReference type="GeneID" id="108744317"/>
<dbReference type="InterPro" id="IPR014813">
    <property type="entry name" value="Gnl3_N_dom"/>
</dbReference>
<dbReference type="InterPro" id="IPR006073">
    <property type="entry name" value="GTP-bd"/>
</dbReference>
<dbReference type="CDD" id="cd00882">
    <property type="entry name" value="Ras_like_GTPase"/>
    <property type="match status" value="1"/>
</dbReference>
<feature type="compositionally biased region" description="Basic residues" evidence="7">
    <location>
        <begin position="26"/>
        <end position="42"/>
    </location>
</feature>
<dbReference type="SUPFAM" id="SSF52540">
    <property type="entry name" value="P-loop containing nucleoside triphosphate hydrolases"/>
    <property type="match status" value="1"/>
</dbReference>
<dbReference type="FunCoup" id="A0A7F5R804">
    <property type="interactions" value="1743"/>
</dbReference>
<dbReference type="PRINTS" id="PR00326">
    <property type="entry name" value="GTP1OBG"/>
</dbReference>
<dbReference type="Gene3D" id="3.40.50.300">
    <property type="entry name" value="P-loop containing nucleotide triphosphate hydrolases"/>
    <property type="match status" value="1"/>
</dbReference>
<keyword evidence="4" id="KW-0342">GTP-binding</keyword>
<dbReference type="InParanoid" id="A0A7F5R804"/>
<comment type="subcellular location">
    <subcellularLocation>
        <location evidence="1">Nucleus</location>
    </subcellularLocation>
</comment>
<dbReference type="Proteomes" id="UP000192223">
    <property type="component" value="Unplaced"/>
</dbReference>
<feature type="compositionally biased region" description="Basic and acidic residues" evidence="7">
    <location>
        <begin position="80"/>
        <end position="94"/>
    </location>
</feature>
<feature type="region of interest" description="Disordered" evidence="7">
    <location>
        <begin position="499"/>
        <end position="528"/>
    </location>
</feature>
<evidence type="ECO:0000313" key="10">
    <source>
        <dbReference type="RefSeq" id="XP_025832089.1"/>
    </source>
</evidence>
<feature type="domain" description="CP-type G" evidence="8">
    <location>
        <begin position="142"/>
        <end position="325"/>
    </location>
</feature>
<dbReference type="PANTHER" id="PTHR11089">
    <property type="entry name" value="GTP-BINDING PROTEIN-RELATED"/>
    <property type="match status" value="1"/>
</dbReference>
<dbReference type="Gene3D" id="1.10.1580.10">
    <property type="match status" value="1"/>
</dbReference>
<dbReference type="KEGG" id="apln:108744317"/>
<evidence type="ECO:0000256" key="3">
    <source>
        <dbReference type="ARBA" id="ARBA00023054"/>
    </source>
</evidence>
<evidence type="ECO:0000259" key="8">
    <source>
        <dbReference type="PROSITE" id="PS51721"/>
    </source>
</evidence>
<keyword evidence="3" id="KW-0175">Coiled coil</keyword>
<evidence type="ECO:0000256" key="1">
    <source>
        <dbReference type="ARBA" id="ARBA00004123"/>
    </source>
</evidence>
<dbReference type="Pfam" id="PF01926">
    <property type="entry name" value="MMR_HSR1"/>
    <property type="match status" value="1"/>
</dbReference>
<feature type="region of interest" description="Disordered" evidence="7">
    <location>
        <begin position="25"/>
        <end position="47"/>
    </location>
</feature>
<accession>A0A7F5R804</accession>
<feature type="region of interest" description="Disordered" evidence="7">
    <location>
        <begin position="80"/>
        <end position="101"/>
    </location>
</feature>
<evidence type="ECO:0000256" key="7">
    <source>
        <dbReference type="SAM" id="MobiDB-lite"/>
    </source>
</evidence>
<evidence type="ECO:0000256" key="4">
    <source>
        <dbReference type="ARBA" id="ARBA00023134"/>
    </source>
</evidence>
<dbReference type="GO" id="GO:0005525">
    <property type="term" value="F:GTP binding"/>
    <property type="evidence" value="ECO:0007669"/>
    <property type="project" value="UniProtKB-KW"/>
</dbReference>
<evidence type="ECO:0000313" key="9">
    <source>
        <dbReference type="Proteomes" id="UP000192223"/>
    </source>
</evidence>
<dbReference type="CDD" id="cd04178">
    <property type="entry name" value="Nucleostemin_like"/>
    <property type="match status" value="1"/>
</dbReference>
<evidence type="ECO:0000256" key="6">
    <source>
        <dbReference type="ARBA" id="ARBA00069022"/>
    </source>
</evidence>
<dbReference type="InterPro" id="IPR027417">
    <property type="entry name" value="P-loop_NTPase"/>
</dbReference>
<evidence type="ECO:0000256" key="2">
    <source>
        <dbReference type="ARBA" id="ARBA00022741"/>
    </source>
</evidence>
<dbReference type="AlphaFoldDB" id="A0A7F5R804"/>
<proteinExistence type="predicted"/>
<dbReference type="InterPro" id="IPR030378">
    <property type="entry name" value="G_CP_dom"/>
</dbReference>
<name>A0A7F5R804_AGRPL</name>
<protein>
    <recommendedName>
        <fullName evidence="6">Guanine nucleotide-binding protein-like 3 homolog</fullName>
    </recommendedName>
</protein>
<gene>
    <name evidence="10" type="primary">LOC108744317</name>
</gene>
<dbReference type="GO" id="GO:0005730">
    <property type="term" value="C:nucleolus"/>
    <property type="evidence" value="ECO:0007669"/>
    <property type="project" value="TreeGrafter"/>
</dbReference>
<dbReference type="RefSeq" id="XP_025832089.1">
    <property type="nucleotide sequence ID" value="XM_025976304.1"/>
</dbReference>
<dbReference type="FunFam" id="3.40.50.300:FF:000493">
    <property type="entry name" value="Guanine nucleotide-binding protein-like 3-like protein"/>
    <property type="match status" value="1"/>
</dbReference>
<dbReference type="PROSITE" id="PS51721">
    <property type="entry name" value="G_CP"/>
    <property type="match status" value="1"/>
</dbReference>
<dbReference type="InterPro" id="IPR023179">
    <property type="entry name" value="GTP-bd_ortho_bundle_sf"/>
</dbReference>
<feature type="compositionally biased region" description="Basic and acidic residues" evidence="7">
    <location>
        <begin position="499"/>
        <end position="518"/>
    </location>
</feature>
<dbReference type="InterPro" id="IPR050755">
    <property type="entry name" value="TRAFAC_YlqF/YawG_RiboMat"/>
</dbReference>
<organism evidence="9 10">
    <name type="scientific">Agrilus planipennis</name>
    <name type="common">Emerald ash borer</name>
    <name type="synonym">Agrilus marcopoli</name>
    <dbReference type="NCBI Taxonomy" id="224129"/>
    <lineage>
        <taxon>Eukaryota</taxon>
        <taxon>Metazoa</taxon>
        <taxon>Ecdysozoa</taxon>
        <taxon>Arthropoda</taxon>
        <taxon>Hexapoda</taxon>
        <taxon>Insecta</taxon>
        <taxon>Pterygota</taxon>
        <taxon>Neoptera</taxon>
        <taxon>Endopterygota</taxon>
        <taxon>Coleoptera</taxon>
        <taxon>Polyphaga</taxon>
        <taxon>Elateriformia</taxon>
        <taxon>Buprestoidea</taxon>
        <taxon>Buprestidae</taxon>
        <taxon>Agrilinae</taxon>
        <taxon>Agrilus</taxon>
    </lineage>
</organism>
<evidence type="ECO:0000256" key="5">
    <source>
        <dbReference type="ARBA" id="ARBA00023242"/>
    </source>
</evidence>
<dbReference type="OrthoDB" id="444945at2759"/>